<gene>
    <name evidence="1" type="primary">WBGene00118250</name>
</gene>
<proteinExistence type="predicted"/>
<reference evidence="2" key="1">
    <citation type="journal article" date="2008" name="Nat. Genet.">
        <title>The Pristionchus pacificus genome provides a unique perspective on nematode lifestyle and parasitism.</title>
        <authorList>
            <person name="Dieterich C."/>
            <person name="Clifton S.W."/>
            <person name="Schuster L.N."/>
            <person name="Chinwalla A."/>
            <person name="Delehaunty K."/>
            <person name="Dinkelacker I."/>
            <person name="Fulton L."/>
            <person name="Fulton R."/>
            <person name="Godfrey J."/>
            <person name="Minx P."/>
            <person name="Mitreva M."/>
            <person name="Roeseler W."/>
            <person name="Tian H."/>
            <person name="Witte H."/>
            <person name="Yang S.P."/>
            <person name="Wilson R.K."/>
            <person name="Sommer R.J."/>
        </authorList>
    </citation>
    <scope>NUCLEOTIDE SEQUENCE [LARGE SCALE GENOMIC DNA]</scope>
    <source>
        <strain evidence="2">PS312</strain>
    </source>
</reference>
<accession>A0A8R1UH49</accession>
<evidence type="ECO:0000313" key="1">
    <source>
        <dbReference type="EnsemblMetazoa" id="PPA28696.1"/>
    </source>
</evidence>
<organism evidence="1 2">
    <name type="scientific">Pristionchus pacificus</name>
    <name type="common">Parasitic nematode worm</name>
    <dbReference type="NCBI Taxonomy" id="54126"/>
    <lineage>
        <taxon>Eukaryota</taxon>
        <taxon>Metazoa</taxon>
        <taxon>Ecdysozoa</taxon>
        <taxon>Nematoda</taxon>
        <taxon>Chromadorea</taxon>
        <taxon>Rhabditida</taxon>
        <taxon>Rhabditina</taxon>
        <taxon>Diplogasteromorpha</taxon>
        <taxon>Diplogasteroidea</taxon>
        <taxon>Neodiplogasteridae</taxon>
        <taxon>Pristionchus</taxon>
    </lineage>
</organism>
<dbReference type="AlphaFoldDB" id="A0A2A6CZL4"/>
<protein>
    <submittedName>
        <fullName evidence="1">Uncharacterized protein</fullName>
    </submittedName>
</protein>
<sequence length="209" mass="24124">MPKEFFVNGDRLTCDDQETFDRLRDQFKENVLVDERGFESQEAMEKYTATTFLAKARHYLSLAPPDIMQSAEKAWFGAVYAVKELYLTAGNIDIKSHNGLSFFCDFAIDCSSLPFERRRFLRNSCWGNAEKLHQDLYGSSNFRTSEYSELIRNIEAFVTTFSQLDRAHLFKEFHKSFIASTAPNVDVRKASGYVKLGGYSFKRDYAVFV</sequence>
<keyword evidence="2" id="KW-1185">Reference proteome</keyword>
<reference evidence="1" key="2">
    <citation type="submission" date="2022-06" db="UniProtKB">
        <authorList>
            <consortium name="EnsemblMetazoa"/>
        </authorList>
    </citation>
    <scope>IDENTIFICATION</scope>
    <source>
        <strain evidence="1">PS312</strain>
    </source>
</reference>
<name>A0A2A6CZL4_PRIPA</name>
<dbReference type="OrthoDB" id="5867309at2759"/>
<evidence type="ECO:0000313" key="2">
    <source>
        <dbReference type="Proteomes" id="UP000005239"/>
    </source>
</evidence>
<accession>A0A2A6CZL4</accession>
<dbReference type="Proteomes" id="UP000005239">
    <property type="component" value="Unassembled WGS sequence"/>
</dbReference>
<dbReference type="EnsemblMetazoa" id="PPA28696.1">
    <property type="protein sequence ID" value="PPA28696.1"/>
    <property type="gene ID" value="WBGene00118250"/>
</dbReference>